<dbReference type="PANTHER" id="PTHR42194:SF1">
    <property type="entry name" value="UPF0276 PROTEIN HI_1600"/>
    <property type="match status" value="1"/>
</dbReference>
<sequence>MSRFAEFPNLGVGIGFREPFLSELFLHREDVDFVEIVADHYLDASREKRRELDLLANHFPIIPHTLDLSLGSAEGIDEDYLNKLAELINHLQPPWWSEHIAFTRAGGVPIGHLSPLPTTHESIETLCRNIDHVRSRIDTPLILENITYIVQFPYSEMDEAAFLTEVLERTDCGLLLDVTNLFTNSTNHCFDALAFLDRLPMERIVQLHFAGGHWHDGTLIDSHSQPAPAEVWSLMEQVLERFTVQGVILERDKNLPPFENLIDELKRVRHIGKAQRQWV</sequence>
<dbReference type="EMBL" id="SJPP01000004">
    <property type="protein sequence ID" value="TWU05137.1"/>
    <property type="molecule type" value="Genomic_DNA"/>
</dbReference>
<organism evidence="1 2">
    <name type="scientific">Symmachiella macrocystis</name>
    <dbReference type="NCBI Taxonomy" id="2527985"/>
    <lineage>
        <taxon>Bacteria</taxon>
        <taxon>Pseudomonadati</taxon>
        <taxon>Planctomycetota</taxon>
        <taxon>Planctomycetia</taxon>
        <taxon>Planctomycetales</taxon>
        <taxon>Planctomycetaceae</taxon>
        <taxon>Symmachiella</taxon>
    </lineage>
</organism>
<dbReference type="AlphaFoldDB" id="A0A5C6B037"/>
<dbReference type="InterPro" id="IPR007801">
    <property type="entry name" value="MbnB/TglH/ChrH"/>
</dbReference>
<reference evidence="1 2" key="1">
    <citation type="submission" date="2019-02" db="EMBL/GenBank/DDBJ databases">
        <title>Deep-cultivation of Planctomycetes and their phenomic and genomic characterization uncovers novel biology.</title>
        <authorList>
            <person name="Wiegand S."/>
            <person name="Jogler M."/>
            <person name="Boedeker C."/>
            <person name="Pinto D."/>
            <person name="Vollmers J."/>
            <person name="Rivas-Marin E."/>
            <person name="Kohn T."/>
            <person name="Peeters S.H."/>
            <person name="Heuer A."/>
            <person name="Rast P."/>
            <person name="Oberbeckmann S."/>
            <person name="Bunk B."/>
            <person name="Jeske O."/>
            <person name="Meyerdierks A."/>
            <person name="Storesund J.E."/>
            <person name="Kallscheuer N."/>
            <person name="Luecker S."/>
            <person name="Lage O.M."/>
            <person name="Pohl T."/>
            <person name="Merkel B.J."/>
            <person name="Hornburger P."/>
            <person name="Mueller R.-W."/>
            <person name="Bruemmer F."/>
            <person name="Labrenz M."/>
            <person name="Spormann A.M."/>
            <person name="Op Den Camp H."/>
            <person name="Overmann J."/>
            <person name="Amann R."/>
            <person name="Jetten M.S.M."/>
            <person name="Mascher T."/>
            <person name="Medema M.H."/>
            <person name="Devos D.P."/>
            <person name="Kaster A.-K."/>
            <person name="Ovreas L."/>
            <person name="Rohde M."/>
            <person name="Galperin M.Y."/>
            <person name="Jogler C."/>
        </authorList>
    </citation>
    <scope>NUCLEOTIDE SEQUENCE [LARGE SCALE GENOMIC DNA]</scope>
    <source>
        <strain evidence="1 2">CA54</strain>
    </source>
</reference>
<dbReference type="Gene3D" id="3.20.20.150">
    <property type="entry name" value="Divalent-metal-dependent TIM barrel enzymes"/>
    <property type="match status" value="1"/>
</dbReference>
<dbReference type="OrthoDB" id="9763101at2"/>
<keyword evidence="2" id="KW-1185">Reference proteome</keyword>
<dbReference type="RefSeq" id="WP_146374241.1">
    <property type="nucleotide sequence ID" value="NZ_SJPP01000004.1"/>
</dbReference>
<dbReference type="InterPro" id="IPR036237">
    <property type="entry name" value="Xyl_isomerase-like_sf"/>
</dbReference>
<dbReference type="SUPFAM" id="SSF51658">
    <property type="entry name" value="Xylose isomerase-like"/>
    <property type="match status" value="1"/>
</dbReference>
<dbReference type="NCBIfam" id="NF003818">
    <property type="entry name" value="PRK05409.1"/>
    <property type="match status" value="1"/>
</dbReference>
<proteinExistence type="predicted"/>
<dbReference type="Pfam" id="PF05114">
    <property type="entry name" value="MbnB_TglH_ChrH"/>
    <property type="match status" value="1"/>
</dbReference>
<evidence type="ECO:0000313" key="1">
    <source>
        <dbReference type="EMBL" id="TWU05137.1"/>
    </source>
</evidence>
<accession>A0A5C6B037</accession>
<protein>
    <recommendedName>
        <fullName evidence="3">DUF692 domain-containing protein</fullName>
    </recommendedName>
</protein>
<gene>
    <name evidence="1" type="ORF">CA54_58250</name>
</gene>
<evidence type="ECO:0008006" key="3">
    <source>
        <dbReference type="Google" id="ProtNLM"/>
    </source>
</evidence>
<dbReference type="Proteomes" id="UP000320735">
    <property type="component" value="Unassembled WGS sequence"/>
</dbReference>
<dbReference type="PANTHER" id="PTHR42194">
    <property type="entry name" value="UPF0276 PROTEIN HI_1600"/>
    <property type="match status" value="1"/>
</dbReference>
<comment type="caution">
    <text evidence="1">The sequence shown here is derived from an EMBL/GenBank/DDBJ whole genome shotgun (WGS) entry which is preliminary data.</text>
</comment>
<name>A0A5C6B037_9PLAN</name>
<evidence type="ECO:0000313" key="2">
    <source>
        <dbReference type="Proteomes" id="UP000320735"/>
    </source>
</evidence>